<dbReference type="Proteomes" id="UP000789920">
    <property type="component" value="Unassembled WGS sequence"/>
</dbReference>
<feature type="non-terminal residue" evidence="1">
    <location>
        <position position="345"/>
    </location>
</feature>
<reference evidence="1" key="1">
    <citation type="submission" date="2021-06" db="EMBL/GenBank/DDBJ databases">
        <authorList>
            <person name="Kallberg Y."/>
            <person name="Tangrot J."/>
            <person name="Rosling A."/>
        </authorList>
    </citation>
    <scope>NUCLEOTIDE SEQUENCE</scope>
    <source>
        <strain evidence="1">MA461A</strain>
    </source>
</reference>
<keyword evidence="2" id="KW-1185">Reference proteome</keyword>
<sequence length="345" mass="40024">MSSSFEKHDEKSENVTNSTSGIVSDNTMETTQIEQINIDGVVNANMLHAHLAMLAQFNNLEQQDSEIDQRFLLRSEKRYLLWLGLLNNGSFKDAEEVPIPSIDVCLIWHAHLLSPFRYYEDMRRLHDPLSKEYNFPLAKLHETWSQTKGDHIDERSKQFWEENTKQPWVLDPNDTSNFELVCPWCSTTLMMAASEDCNWAKVAEFIKLRVKELKSQRLFINVRKGTIRNVINSYSGIISPFSIELVSAVIRQREFTHKMVDNAWINNQTVQAQATIRYHKFLLLQKDTGKLLVPTLDIDLCWHTHMLFASLYRNFTKNHMNRIINHDDTLTKSTLSNGFAETSSA</sequence>
<proteinExistence type="predicted"/>
<evidence type="ECO:0000313" key="1">
    <source>
        <dbReference type="EMBL" id="CAG8511729.1"/>
    </source>
</evidence>
<evidence type="ECO:0000313" key="2">
    <source>
        <dbReference type="Proteomes" id="UP000789920"/>
    </source>
</evidence>
<organism evidence="1 2">
    <name type="scientific">Racocetra persica</name>
    <dbReference type="NCBI Taxonomy" id="160502"/>
    <lineage>
        <taxon>Eukaryota</taxon>
        <taxon>Fungi</taxon>
        <taxon>Fungi incertae sedis</taxon>
        <taxon>Mucoromycota</taxon>
        <taxon>Glomeromycotina</taxon>
        <taxon>Glomeromycetes</taxon>
        <taxon>Diversisporales</taxon>
        <taxon>Gigasporaceae</taxon>
        <taxon>Racocetra</taxon>
    </lineage>
</organism>
<name>A0ACA9L6J4_9GLOM</name>
<comment type="caution">
    <text evidence="1">The sequence shown here is derived from an EMBL/GenBank/DDBJ whole genome shotgun (WGS) entry which is preliminary data.</text>
</comment>
<dbReference type="EMBL" id="CAJVQC010002451">
    <property type="protein sequence ID" value="CAG8511729.1"/>
    <property type="molecule type" value="Genomic_DNA"/>
</dbReference>
<accession>A0ACA9L6J4</accession>
<protein>
    <submittedName>
        <fullName evidence="1">27647_t:CDS:1</fullName>
    </submittedName>
</protein>
<gene>
    <name evidence="1" type="ORF">RPERSI_LOCUS2289</name>
</gene>